<sequence>MVASVLPALVRGKRIPVVRRRAKDGLYASSRVAGDPRSEDVTAF</sequence>
<name>A0ABQ2HNW5_9MICO</name>
<evidence type="ECO:0000313" key="2">
    <source>
        <dbReference type="Proteomes" id="UP000623461"/>
    </source>
</evidence>
<gene>
    <name evidence="1" type="ORF">GCM10009721_09080</name>
</gene>
<evidence type="ECO:0000313" key="1">
    <source>
        <dbReference type="EMBL" id="GGM86475.1"/>
    </source>
</evidence>
<keyword evidence="2" id="KW-1185">Reference proteome</keyword>
<dbReference type="EMBL" id="BMNZ01000002">
    <property type="protein sequence ID" value="GGM86475.1"/>
    <property type="molecule type" value="Genomic_DNA"/>
</dbReference>
<proteinExistence type="predicted"/>
<dbReference type="RefSeq" id="WP_268240965.1">
    <property type="nucleotide sequence ID" value="NZ_BMNZ01000002.1"/>
</dbReference>
<protein>
    <submittedName>
        <fullName evidence="1">Uncharacterized protein</fullName>
    </submittedName>
</protein>
<dbReference type="Proteomes" id="UP000623461">
    <property type="component" value="Unassembled WGS sequence"/>
</dbReference>
<reference evidence="2" key="1">
    <citation type="journal article" date="2019" name="Int. J. Syst. Evol. Microbiol.">
        <title>The Global Catalogue of Microorganisms (GCM) 10K type strain sequencing project: providing services to taxonomists for standard genome sequencing and annotation.</title>
        <authorList>
            <consortium name="The Broad Institute Genomics Platform"/>
            <consortium name="The Broad Institute Genome Sequencing Center for Infectious Disease"/>
            <person name="Wu L."/>
            <person name="Ma J."/>
        </authorList>
    </citation>
    <scope>NUCLEOTIDE SEQUENCE [LARGE SCALE GENOMIC DNA]</scope>
    <source>
        <strain evidence="2">JCM 1365</strain>
    </source>
</reference>
<organism evidence="1 2">
    <name type="scientific">Terrabacter tumescens</name>
    <dbReference type="NCBI Taxonomy" id="60443"/>
    <lineage>
        <taxon>Bacteria</taxon>
        <taxon>Bacillati</taxon>
        <taxon>Actinomycetota</taxon>
        <taxon>Actinomycetes</taxon>
        <taxon>Micrococcales</taxon>
        <taxon>Intrasporangiaceae</taxon>
        <taxon>Terrabacter</taxon>
    </lineage>
</organism>
<comment type="caution">
    <text evidence="1">The sequence shown here is derived from an EMBL/GenBank/DDBJ whole genome shotgun (WGS) entry which is preliminary data.</text>
</comment>
<accession>A0ABQ2HNW5</accession>